<evidence type="ECO:0000256" key="6">
    <source>
        <dbReference type="SAM" id="Phobius"/>
    </source>
</evidence>
<feature type="transmembrane region" description="Helical" evidence="6">
    <location>
        <begin position="375"/>
        <end position="392"/>
    </location>
</feature>
<dbReference type="Proteomes" id="UP000734854">
    <property type="component" value="Unassembled WGS sequence"/>
</dbReference>
<dbReference type="PROSITE" id="PS50850">
    <property type="entry name" value="MFS"/>
    <property type="match status" value="1"/>
</dbReference>
<evidence type="ECO:0000313" key="9">
    <source>
        <dbReference type="Proteomes" id="UP000734854"/>
    </source>
</evidence>
<dbReference type="InterPro" id="IPR001958">
    <property type="entry name" value="Tet-R_TetA/multi-R_MdtG-like"/>
</dbReference>
<dbReference type="GO" id="GO:0016020">
    <property type="term" value="C:membrane"/>
    <property type="evidence" value="ECO:0007669"/>
    <property type="project" value="UniProtKB-SubCell"/>
</dbReference>
<keyword evidence="4 6" id="KW-1133">Transmembrane helix</keyword>
<comment type="caution">
    <text evidence="8">The sequence shown here is derived from an EMBL/GenBank/DDBJ whole genome shotgun (WGS) entry which is preliminary data.</text>
</comment>
<reference evidence="8 9" key="1">
    <citation type="submission" date="2020-08" db="EMBL/GenBank/DDBJ databases">
        <title>Plant Genome Project.</title>
        <authorList>
            <person name="Zhang R.-G."/>
        </authorList>
    </citation>
    <scope>NUCLEOTIDE SEQUENCE [LARGE SCALE GENOMIC DNA]</scope>
    <source>
        <tissue evidence="8">Rhizome</tissue>
    </source>
</reference>
<dbReference type="EMBL" id="JACMSC010000019">
    <property type="protein sequence ID" value="KAG6473963.1"/>
    <property type="molecule type" value="Genomic_DNA"/>
</dbReference>
<dbReference type="Pfam" id="PF07690">
    <property type="entry name" value="MFS_1"/>
    <property type="match status" value="1"/>
</dbReference>
<dbReference type="CDD" id="cd17330">
    <property type="entry name" value="MFS_SLC46_TetA_like"/>
    <property type="match status" value="1"/>
</dbReference>
<feature type="transmembrane region" description="Helical" evidence="6">
    <location>
        <begin position="230"/>
        <end position="251"/>
    </location>
</feature>
<dbReference type="InterPro" id="IPR036259">
    <property type="entry name" value="MFS_trans_sf"/>
</dbReference>
<evidence type="ECO:0000259" key="7">
    <source>
        <dbReference type="PROSITE" id="PS50850"/>
    </source>
</evidence>
<comment type="subcellular location">
    <subcellularLocation>
        <location evidence="1">Membrane</location>
        <topology evidence="1">Multi-pass membrane protein</topology>
    </subcellularLocation>
</comment>
<proteinExistence type="predicted"/>
<name>A0A8J5CXL6_ZINOF</name>
<dbReference type="GO" id="GO:0022857">
    <property type="term" value="F:transmembrane transporter activity"/>
    <property type="evidence" value="ECO:0007669"/>
    <property type="project" value="InterPro"/>
</dbReference>
<feature type="transmembrane region" description="Helical" evidence="6">
    <location>
        <begin position="51"/>
        <end position="75"/>
    </location>
</feature>
<feature type="transmembrane region" description="Helical" evidence="6">
    <location>
        <begin position="479"/>
        <end position="500"/>
    </location>
</feature>
<feature type="transmembrane region" description="Helical" evidence="6">
    <location>
        <begin position="87"/>
        <end position="109"/>
    </location>
</feature>
<keyword evidence="2" id="KW-0813">Transport</keyword>
<keyword evidence="5 6" id="KW-0472">Membrane</keyword>
<dbReference type="PANTHER" id="PTHR23504:SF15">
    <property type="entry name" value="MAJOR FACILITATOR SUPERFAMILY (MFS) PROFILE DOMAIN-CONTAINING PROTEIN"/>
    <property type="match status" value="1"/>
</dbReference>
<keyword evidence="3 6" id="KW-0812">Transmembrane</keyword>
<dbReference type="PANTHER" id="PTHR23504">
    <property type="entry name" value="MAJOR FACILITATOR SUPERFAMILY DOMAIN-CONTAINING PROTEIN 10"/>
    <property type="match status" value="1"/>
</dbReference>
<evidence type="ECO:0000256" key="4">
    <source>
        <dbReference type="ARBA" id="ARBA00022989"/>
    </source>
</evidence>
<feature type="transmembrane region" description="Helical" evidence="6">
    <location>
        <begin position="404"/>
        <end position="426"/>
    </location>
</feature>
<gene>
    <name evidence="8" type="ORF">ZIOFF_067883</name>
</gene>
<sequence>MRFDVILSQAEMLENREPLLNPKVYFFDDCPGCKQDRKKESNPGIPYKEFFYVWIVTLCTALPILSLFPFLYFMIRDLHVAEREEDIGFYAGFVGASFMVGRASTSMLWGIVADKYGRKPVILISIFSVLVDSIFLVVLFNTLFGLSASYWMAISTRLLLGLLNGVNGPMKAYSVEVCREEHQSLGVSLVSTAWGIGLIIGPALGGFLAQPAEKYPKIFSQGSFFARFPYCLPCALISLLALGVFIASLWLPETLHNHDPQTMADVATEDVETSICSSGLRGGHGEFEKNDAPSKNLLKNWPLMSSIIVYCIFSLHDTAYSEIFSLWAVSDKSYGGLSFSSQDVGVVLASSGFGLLILQVFLYPPIERLLGSINSIRVAAVLSMPLLAAYPFMSSISGLPLKVIVNFASLLKNVLSMIIITSLFLLQNNSVPQEQRGAANGISVTAMSLFKAIAPAAGGVIFSWAQKRQHAILFPGDQIVFFILNLVELTGLLLCFKPFLTPPR</sequence>
<feature type="domain" description="Major facilitator superfamily (MFS) profile" evidence="7">
    <location>
        <begin position="49"/>
        <end position="503"/>
    </location>
</feature>
<dbReference type="AlphaFoldDB" id="A0A8J5CXL6"/>
<feature type="transmembrane region" description="Helical" evidence="6">
    <location>
        <begin position="121"/>
        <end position="141"/>
    </location>
</feature>
<dbReference type="InterPro" id="IPR011701">
    <property type="entry name" value="MFS"/>
</dbReference>
<feature type="transmembrane region" description="Helical" evidence="6">
    <location>
        <begin position="438"/>
        <end position="464"/>
    </location>
</feature>
<dbReference type="PRINTS" id="PR01035">
    <property type="entry name" value="TCRTETA"/>
</dbReference>
<dbReference type="InterPro" id="IPR020846">
    <property type="entry name" value="MFS_dom"/>
</dbReference>
<feature type="transmembrane region" description="Helical" evidence="6">
    <location>
        <begin position="186"/>
        <end position="209"/>
    </location>
</feature>
<feature type="transmembrane region" description="Helical" evidence="6">
    <location>
        <begin position="148"/>
        <end position="166"/>
    </location>
</feature>
<evidence type="ECO:0000313" key="8">
    <source>
        <dbReference type="EMBL" id="KAG6473963.1"/>
    </source>
</evidence>
<feature type="transmembrane region" description="Helical" evidence="6">
    <location>
        <begin position="344"/>
        <end position="363"/>
    </location>
</feature>
<organism evidence="8 9">
    <name type="scientific">Zingiber officinale</name>
    <name type="common">Ginger</name>
    <name type="synonym">Amomum zingiber</name>
    <dbReference type="NCBI Taxonomy" id="94328"/>
    <lineage>
        <taxon>Eukaryota</taxon>
        <taxon>Viridiplantae</taxon>
        <taxon>Streptophyta</taxon>
        <taxon>Embryophyta</taxon>
        <taxon>Tracheophyta</taxon>
        <taxon>Spermatophyta</taxon>
        <taxon>Magnoliopsida</taxon>
        <taxon>Liliopsida</taxon>
        <taxon>Zingiberales</taxon>
        <taxon>Zingiberaceae</taxon>
        <taxon>Zingiber</taxon>
    </lineage>
</organism>
<evidence type="ECO:0000256" key="3">
    <source>
        <dbReference type="ARBA" id="ARBA00022692"/>
    </source>
</evidence>
<evidence type="ECO:0000256" key="2">
    <source>
        <dbReference type="ARBA" id="ARBA00022448"/>
    </source>
</evidence>
<evidence type="ECO:0000256" key="5">
    <source>
        <dbReference type="ARBA" id="ARBA00023136"/>
    </source>
</evidence>
<accession>A0A8J5CXL6</accession>
<evidence type="ECO:0000256" key="1">
    <source>
        <dbReference type="ARBA" id="ARBA00004141"/>
    </source>
</evidence>
<keyword evidence="9" id="KW-1185">Reference proteome</keyword>
<dbReference type="Gene3D" id="1.20.1250.20">
    <property type="entry name" value="MFS general substrate transporter like domains"/>
    <property type="match status" value="1"/>
</dbReference>
<dbReference type="SUPFAM" id="SSF103473">
    <property type="entry name" value="MFS general substrate transporter"/>
    <property type="match status" value="1"/>
</dbReference>
<protein>
    <recommendedName>
        <fullName evidence="7">Major facilitator superfamily (MFS) profile domain-containing protein</fullName>
    </recommendedName>
</protein>